<feature type="region of interest" description="Disordered" evidence="1">
    <location>
        <begin position="78"/>
        <end position="147"/>
    </location>
</feature>
<evidence type="ECO:0000256" key="1">
    <source>
        <dbReference type="SAM" id="MobiDB-lite"/>
    </source>
</evidence>
<sequence length="147" mass="16513">MAWGLKQEVTVVGAEDSRGDTVSPTSRISRLHEWCQPLRFDQVVSQQTLKSIDKASRISPAGCEREETSRSEWTELRKAAGVQVESRLAPANWPRGNGGNRQDVEPAQPTQGKEDEVDKQDRNKHKDRQETDGKTAVYGLQEVLKKD</sequence>
<dbReference type="EMBL" id="LZYO01000129">
    <property type="protein sequence ID" value="ODH29901.1"/>
    <property type="molecule type" value="Genomic_DNA"/>
</dbReference>
<reference evidence="2 3" key="1">
    <citation type="submission" date="2016-06" db="EMBL/GenBank/DDBJ databases">
        <authorList>
            <person name="Kjaerup R.B."/>
            <person name="Dalgaard T.S."/>
            <person name="Juul-Madsen H.R."/>
        </authorList>
    </citation>
    <scope>NUCLEOTIDE SEQUENCE [LARGE SCALE GENOMIC DNA]</scope>
    <source>
        <strain evidence="2 3">Pb300</strain>
    </source>
</reference>
<organism evidence="2 3">
    <name type="scientific">Paracoccidioides brasiliensis</name>
    <dbReference type="NCBI Taxonomy" id="121759"/>
    <lineage>
        <taxon>Eukaryota</taxon>
        <taxon>Fungi</taxon>
        <taxon>Dikarya</taxon>
        <taxon>Ascomycota</taxon>
        <taxon>Pezizomycotina</taxon>
        <taxon>Eurotiomycetes</taxon>
        <taxon>Eurotiomycetidae</taxon>
        <taxon>Onygenales</taxon>
        <taxon>Ajellomycetaceae</taxon>
        <taxon>Paracoccidioides</taxon>
    </lineage>
</organism>
<proteinExistence type="predicted"/>
<gene>
    <name evidence="2" type="ORF">ACO22_03666</name>
</gene>
<dbReference type="VEuPathDB" id="FungiDB:PADG_11674"/>
<accession>A0A1D2JFC4</accession>
<feature type="compositionally biased region" description="Basic and acidic residues" evidence="1">
    <location>
        <begin position="112"/>
        <end position="121"/>
    </location>
</feature>
<dbReference type="OrthoDB" id="10293577at2759"/>
<evidence type="ECO:0000313" key="2">
    <source>
        <dbReference type="EMBL" id="ODH29901.1"/>
    </source>
</evidence>
<protein>
    <submittedName>
        <fullName evidence="2">Uncharacterized protein</fullName>
    </submittedName>
</protein>
<dbReference type="AlphaFoldDB" id="A0A1D2JFC4"/>
<dbReference type="VEuPathDB" id="FungiDB:PABG_01306"/>
<dbReference type="Proteomes" id="UP000242814">
    <property type="component" value="Unassembled WGS sequence"/>
</dbReference>
<name>A0A1D2JFC4_PARBR</name>
<comment type="caution">
    <text evidence="2">The sequence shown here is derived from an EMBL/GenBank/DDBJ whole genome shotgun (WGS) entry which is preliminary data.</text>
</comment>
<evidence type="ECO:0000313" key="3">
    <source>
        <dbReference type="Proteomes" id="UP000242814"/>
    </source>
</evidence>